<keyword evidence="5 8" id="KW-0804">Transcription</keyword>
<feature type="compositionally biased region" description="Low complexity" evidence="9">
    <location>
        <begin position="370"/>
        <end position="382"/>
    </location>
</feature>
<feature type="compositionally biased region" description="Acidic residues" evidence="9">
    <location>
        <begin position="259"/>
        <end position="272"/>
    </location>
</feature>
<evidence type="ECO:0000256" key="3">
    <source>
        <dbReference type="ARBA" id="ARBA00023015"/>
    </source>
</evidence>
<dbReference type="Proteomes" id="UP001307889">
    <property type="component" value="Chromosome 9"/>
</dbReference>
<evidence type="ECO:0000313" key="10">
    <source>
        <dbReference type="EMBL" id="BES98527.1"/>
    </source>
</evidence>
<feature type="compositionally biased region" description="Basic and acidic residues" evidence="9">
    <location>
        <begin position="284"/>
        <end position="304"/>
    </location>
</feature>
<comment type="function">
    <text evidence="7 8">TFIIF is a general transcription initiation factor that binds to RNA polymerase II and helps to recruit it to the initiation complex in collaboration with TFIIB. It promotes transcription elongation.</text>
</comment>
<dbReference type="Gene3D" id="1.10.10.10">
    <property type="entry name" value="Winged helix-like DNA-binding domain superfamily/Winged helix DNA-binding domain"/>
    <property type="match status" value="1"/>
</dbReference>
<organism evidence="10 11">
    <name type="scientific">Nesidiocoris tenuis</name>
    <dbReference type="NCBI Taxonomy" id="355587"/>
    <lineage>
        <taxon>Eukaryota</taxon>
        <taxon>Metazoa</taxon>
        <taxon>Ecdysozoa</taxon>
        <taxon>Arthropoda</taxon>
        <taxon>Hexapoda</taxon>
        <taxon>Insecta</taxon>
        <taxon>Pterygota</taxon>
        <taxon>Neoptera</taxon>
        <taxon>Paraneoptera</taxon>
        <taxon>Hemiptera</taxon>
        <taxon>Heteroptera</taxon>
        <taxon>Panheteroptera</taxon>
        <taxon>Cimicomorpha</taxon>
        <taxon>Miridae</taxon>
        <taxon>Dicyphina</taxon>
        <taxon>Nesidiocoris</taxon>
    </lineage>
</organism>
<evidence type="ECO:0000256" key="2">
    <source>
        <dbReference type="ARBA" id="ARBA00005249"/>
    </source>
</evidence>
<feature type="compositionally biased region" description="Basic and acidic residues" evidence="9">
    <location>
        <begin position="197"/>
        <end position="213"/>
    </location>
</feature>
<protein>
    <recommendedName>
        <fullName evidence="8">Transcription initiation factor IIF subunit alpha</fullName>
    </recommendedName>
</protein>
<dbReference type="PANTHER" id="PTHR13011">
    <property type="entry name" value="TFIIF-ALPHA"/>
    <property type="match status" value="1"/>
</dbReference>
<evidence type="ECO:0000313" key="11">
    <source>
        <dbReference type="Proteomes" id="UP001307889"/>
    </source>
</evidence>
<evidence type="ECO:0000256" key="6">
    <source>
        <dbReference type="ARBA" id="ARBA00023242"/>
    </source>
</evidence>
<dbReference type="Pfam" id="PF05793">
    <property type="entry name" value="TFIIF_alpha"/>
    <property type="match status" value="1"/>
</dbReference>
<dbReference type="InterPro" id="IPR036388">
    <property type="entry name" value="WH-like_DNA-bd_sf"/>
</dbReference>
<dbReference type="InterPro" id="IPR011039">
    <property type="entry name" value="TFIIF_interaction"/>
</dbReference>
<feature type="compositionally biased region" description="Basic residues" evidence="9">
    <location>
        <begin position="240"/>
        <end position="254"/>
    </location>
</feature>
<evidence type="ECO:0000256" key="1">
    <source>
        <dbReference type="ARBA" id="ARBA00004123"/>
    </source>
</evidence>
<dbReference type="SUPFAM" id="SSF46785">
    <property type="entry name" value="Winged helix' DNA-binding domain"/>
    <property type="match status" value="1"/>
</dbReference>
<accession>A0ABN7B6W9</accession>
<keyword evidence="6 8" id="KW-0539">Nucleus</keyword>
<comment type="subcellular location">
    <subcellularLocation>
        <location evidence="1 8">Nucleus</location>
    </subcellularLocation>
</comment>
<evidence type="ECO:0000256" key="5">
    <source>
        <dbReference type="ARBA" id="ARBA00023163"/>
    </source>
</evidence>
<gene>
    <name evidence="10" type="ORF">NTJ_11343</name>
</gene>
<feature type="compositionally biased region" description="Acidic residues" evidence="9">
    <location>
        <begin position="214"/>
        <end position="231"/>
    </location>
</feature>
<evidence type="ECO:0000256" key="9">
    <source>
        <dbReference type="SAM" id="MobiDB-lite"/>
    </source>
</evidence>
<feature type="compositionally biased region" description="Basic and acidic residues" evidence="9">
    <location>
        <begin position="321"/>
        <end position="352"/>
    </location>
</feature>
<dbReference type="InterPro" id="IPR036390">
    <property type="entry name" value="WH_DNA-bd_sf"/>
</dbReference>
<name>A0ABN7B6W9_9HEMI</name>
<dbReference type="InterPro" id="IPR008851">
    <property type="entry name" value="TFIIF-alpha"/>
</dbReference>
<proteinExistence type="inferred from homology"/>
<dbReference type="EMBL" id="AP028917">
    <property type="protein sequence ID" value="BES98527.1"/>
    <property type="molecule type" value="Genomic_DNA"/>
</dbReference>
<reference evidence="10 11" key="1">
    <citation type="submission" date="2023-09" db="EMBL/GenBank/DDBJ databases">
        <title>Nesidiocoris tenuis whole genome shotgun sequence.</title>
        <authorList>
            <person name="Shibata T."/>
            <person name="Shimoda M."/>
            <person name="Kobayashi T."/>
            <person name="Uehara T."/>
        </authorList>
    </citation>
    <scope>NUCLEOTIDE SEQUENCE [LARGE SCALE GENOMIC DNA]</scope>
    <source>
        <strain evidence="10 11">Japan</strain>
    </source>
</reference>
<feature type="compositionally biased region" description="Acidic residues" evidence="9">
    <location>
        <begin position="310"/>
        <end position="320"/>
    </location>
</feature>
<keyword evidence="11" id="KW-1185">Reference proteome</keyword>
<evidence type="ECO:0000256" key="4">
    <source>
        <dbReference type="ARBA" id="ARBA00023125"/>
    </source>
</evidence>
<dbReference type="SUPFAM" id="SSF50916">
    <property type="entry name" value="Rap30/74 interaction domains"/>
    <property type="match status" value="1"/>
</dbReference>
<feature type="compositionally biased region" description="Basic residues" evidence="9">
    <location>
        <begin position="353"/>
        <end position="364"/>
    </location>
</feature>
<keyword evidence="3 8" id="KW-0805">Transcription regulation</keyword>
<dbReference type="CDD" id="cd00240">
    <property type="entry name" value="TFIIFa"/>
    <property type="match status" value="1"/>
</dbReference>
<evidence type="ECO:0000256" key="7">
    <source>
        <dbReference type="ARBA" id="ARBA00025232"/>
    </source>
</evidence>
<sequence>MSNPQPSAPPTVQEFSIRVPKNVRKKYHVMRFNSATNTDFSKWTQVKMERENNAKEFSRHDDEQPKFGAGSEYGREAREEARRKKFGIITRKYKPEDQPWILKVNGKAGRKFKGIREGGVGDNASYYVFTHAADGGIEAYPLCEWYNFQAIQRYKALSAEEAEQEFGRRNKVMNYFSLMLRKRLKNEDDGEGEEIDEGKPKKGKKSSDFKISEMDEWIDSDDDSSNDEGEDGEKAEKKTTNKKKPPAKKAKKKKGSDESAMEESDDGDEEGRELDYISDSSESDSDKDQKAVKEMKGVEEESALRKLLTSDEDEDEEEEKKEEAGKEDAKKDGKEAADKTDAKDNNSKEKDSKKRKRPKKKAVDKKKPADGSTSDSSSASSDSEVEKAAKESGNNSATGSRAGTPVEKPKKNNGSPSTKKSRMDHQAPMLSYGGDNGITEEAVRRYLMRKPMTATELLQKFKGRKTGLSSDQLVNVMTQILKKINPVKQTIKNKMYLSIKPQ</sequence>
<comment type="similarity">
    <text evidence="2 8">Belongs to the TFIIF alpha subunit family.</text>
</comment>
<evidence type="ECO:0000256" key="8">
    <source>
        <dbReference type="RuleBase" id="RU366044"/>
    </source>
</evidence>
<feature type="region of interest" description="Disordered" evidence="9">
    <location>
        <begin position="187"/>
        <end position="436"/>
    </location>
</feature>
<keyword evidence="4 8" id="KW-0238">DNA-binding</keyword>
<dbReference type="PANTHER" id="PTHR13011:SF0">
    <property type="entry name" value="GENERAL TRANSCRIPTION FACTOR IIF SUBUNIT 1"/>
    <property type="match status" value="1"/>
</dbReference>